<feature type="transmembrane region" description="Helical" evidence="1">
    <location>
        <begin position="44"/>
        <end position="67"/>
    </location>
</feature>
<dbReference type="EMBL" id="FOYZ01000009">
    <property type="protein sequence ID" value="SFR92284.1"/>
    <property type="molecule type" value="Genomic_DNA"/>
</dbReference>
<protein>
    <submittedName>
        <fullName evidence="2">Uncharacterized protein</fullName>
    </submittedName>
</protein>
<keyword evidence="1" id="KW-0472">Membrane</keyword>
<keyword evidence="1" id="KW-0812">Transmembrane</keyword>
<dbReference type="Proteomes" id="UP000199659">
    <property type="component" value="Unassembled WGS sequence"/>
</dbReference>
<name>A0A1I6KMA9_9FIRM</name>
<evidence type="ECO:0000256" key="1">
    <source>
        <dbReference type="SAM" id="Phobius"/>
    </source>
</evidence>
<organism evidence="2 3">
    <name type="scientific">Anaeromicropila populeti</name>
    <dbReference type="NCBI Taxonomy" id="37658"/>
    <lineage>
        <taxon>Bacteria</taxon>
        <taxon>Bacillati</taxon>
        <taxon>Bacillota</taxon>
        <taxon>Clostridia</taxon>
        <taxon>Lachnospirales</taxon>
        <taxon>Lachnospiraceae</taxon>
        <taxon>Anaeromicropila</taxon>
    </lineage>
</organism>
<dbReference type="AlphaFoldDB" id="A0A1I6KMA9"/>
<feature type="transmembrane region" description="Helical" evidence="1">
    <location>
        <begin position="18"/>
        <end position="38"/>
    </location>
</feature>
<accession>A0A1I6KMA9</accession>
<evidence type="ECO:0000313" key="2">
    <source>
        <dbReference type="EMBL" id="SFR92284.1"/>
    </source>
</evidence>
<reference evidence="2 3" key="1">
    <citation type="submission" date="2016-10" db="EMBL/GenBank/DDBJ databases">
        <authorList>
            <person name="de Groot N.N."/>
        </authorList>
    </citation>
    <scope>NUCLEOTIDE SEQUENCE [LARGE SCALE GENOMIC DNA]</scope>
    <source>
        <strain evidence="2 3">743A</strain>
    </source>
</reference>
<sequence>MTTKEMTRKEMIVSTPRVFLRIIFVLVFGTISGSFIFLEPNNQATIITSIILLIVTISMLFLFKIIAYTFL</sequence>
<proteinExistence type="predicted"/>
<gene>
    <name evidence="2" type="ORF">SAMN05661086_02532</name>
</gene>
<keyword evidence="3" id="KW-1185">Reference proteome</keyword>
<evidence type="ECO:0000313" key="3">
    <source>
        <dbReference type="Proteomes" id="UP000199659"/>
    </source>
</evidence>
<keyword evidence="1" id="KW-1133">Transmembrane helix</keyword>
<dbReference type="RefSeq" id="WP_092561327.1">
    <property type="nucleotide sequence ID" value="NZ_FOYZ01000009.1"/>
</dbReference>